<organism evidence="7 8">
    <name type="scientific">Penicillium camemberti (strain FM 013)</name>
    <dbReference type="NCBI Taxonomy" id="1429867"/>
    <lineage>
        <taxon>Eukaryota</taxon>
        <taxon>Fungi</taxon>
        <taxon>Dikarya</taxon>
        <taxon>Ascomycota</taxon>
        <taxon>Pezizomycotina</taxon>
        <taxon>Eurotiomycetes</taxon>
        <taxon>Eurotiomycetidae</taxon>
        <taxon>Eurotiales</taxon>
        <taxon>Aspergillaceae</taxon>
        <taxon>Penicillium</taxon>
    </lineage>
</organism>
<evidence type="ECO:0000256" key="2">
    <source>
        <dbReference type="ARBA" id="ARBA00022527"/>
    </source>
</evidence>
<dbReference type="STRING" id="1429867.A0A0G4PSP1"/>
<keyword evidence="2" id="KW-0723">Serine/threonine-protein kinase</keyword>
<evidence type="ECO:0000256" key="6">
    <source>
        <dbReference type="ARBA" id="ARBA00022840"/>
    </source>
</evidence>
<dbReference type="PANTHER" id="PTHR24356">
    <property type="entry name" value="SERINE/THREONINE-PROTEIN KINASE"/>
    <property type="match status" value="1"/>
</dbReference>
<keyword evidence="6" id="KW-0067">ATP-binding</keyword>
<evidence type="ECO:0000256" key="1">
    <source>
        <dbReference type="ARBA" id="ARBA00012513"/>
    </source>
</evidence>
<sequence>MLAETKSIWKLFAIKVLKKEFIIENDMVESTKSKKCVLLIANKKRHLFLLELHVCFQTETCVYFVIEYLSRKLPLAVDHWLLILVPLQILTDQAVSLSSLFVSQVQHRKIVPLLCSFKFLA</sequence>
<evidence type="ECO:0000256" key="5">
    <source>
        <dbReference type="ARBA" id="ARBA00022777"/>
    </source>
</evidence>
<dbReference type="Gene3D" id="3.30.200.20">
    <property type="entry name" value="Phosphorylase Kinase, domain 1"/>
    <property type="match status" value="1"/>
</dbReference>
<accession>A0A0G4PSP1</accession>
<dbReference type="SUPFAM" id="SSF56112">
    <property type="entry name" value="Protein kinase-like (PK-like)"/>
    <property type="match status" value="1"/>
</dbReference>
<dbReference type="AlphaFoldDB" id="A0A0G4PSP1"/>
<reference evidence="7 8" key="1">
    <citation type="journal article" date="2014" name="Nat. Commun.">
        <title>Multiple recent horizontal transfers of a large genomic region in cheese making fungi.</title>
        <authorList>
            <person name="Cheeseman K."/>
            <person name="Ropars J."/>
            <person name="Renault P."/>
            <person name="Dupont J."/>
            <person name="Gouzy J."/>
            <person name="Branca A."/>
            <person name="Abraham A.L."/>
            <person name="Ceppi M."/>
            <person name="Conseiller E."/>
            <person name="Debuchy R."/>
            <person name="Malagnac F."/>
            <person name="Goarin A."/>
            <person name="Silar P."/>
            <person name="Lacoste S."/>
            <person name="Sallet E."/>
            <person name="Bensimon A."/>
            <person name="Giraud T."/>
            <person name="Brygoo Y."/>
        </authorList>
    </citation>
    <scope>NUCLEOTIDE SEQUENCE [LARGE SCALE GENOMIC DNA]</scope>
    <source>
        <strain evidence="8">FM 013</strain>
    </source>
</reference>
<proteinExistence type="predicted"/>
<dbReference type="InterPro" id="IPR050236">
    <property type="entry name" value="Ser_Thr_kinase_AGC"/>
</dbReference>
<gene>
    <name evidence="7" type="ORF">PCAMFM013_S036g000073</name>
</gene>
<name>A0A0G4PSP1_PENC3</name>
<dbReference type="PANTHER" id="PTHR24356:SF390">
    <property type="entry name" value="PROTEIN KINASE C, BRAIN ISOZYME-RELATED"/>
    <property type="match status" value="1"/>
</dbReference>
<keyword evidence="3" id="KW-0808">Transferase</keyword>
<dbReference type="GO" id="GO:0004674">
    <property type="term" value="F:protein serine/threonine kinase activity"/>
    <property type="evidence" value="ECO:0007669"/>
    <property type="project" value="UniProtKB-KW"/>
</dbReference>
<evidence type="ECO:0000256" key="4">
    <source>
        <dbReference type="ARBA" id="ARBA00022741"/>
    </source>
</evidence>
<dbReference type="EC" id="2.7.11.1" evidence="1"/>
<evidence type="ECO:0000313" key="7">
    <source>
        <dbReference type="EMBL" id="CRL29489.1"/>
    </source>
</evidence>
<dbReference type="GO" id="GO:0005524">
    <property type="term" value="F:ATP binding"/>
    <property type="evidence" value="ECO:0007669"/>
    <property type="project" value="UniProtKB-KW"/>
</dbReference>
<keyword evidence="5 7" id="KW-0418">Kinase</keyword>
<dbReference type="GO" id="GO:0035556">
    <property type="term" value="P:intracellular signal transduction"/>
    <property type="evidence" value="ECO:0007669"/>
    <property type="project" value="TreeGrafter"/>
</dbReference>
<dbReference type="EMBL" id="HG793169">
    <property type="protein sequence ID" value="CRL29489.1"/>
    <property type="molecule type" value="Genomic_DNA"/>
</dbReference>
<dbReference type="InterPro" id="IPR011009">
    <property type="entry name" value="Kinase-like_dom_sf"/>
</dbReference>
<keyword evidence="4" id="KW-0547">Nucleotide-binding</keyword>
<evidence type="ECO:0000313" key="8">
    <source>
        <dbReference type="Proteomes" id="UP000053732"/>
    </source>
</evidence>
<keyword evidence="8" id="KW-1185">Reference proteome</keyword>
<evidence type="ECO:0000256" key="3">
    <source>
        <dbReference type="ARBA" id="ARBA00022679"/>
    </source>
</evidence>
<protein>
    <recommendedName>
        <fullName evidence="1">non-specific serine/threonine protein kinase</fullName>
        <ecNumber evidence="1">2.7.11.1</ecNumber>
    </recommendedName>
</protein>
<dbReference type="Proteomes" id="UP000053732">
    <property type="component" value="Unassembled WGS sequence"/>
</dbReference>